<dbReference type="RefSeq" id="WP_184479787.1">
    <property type="nucleotide sequence ID" value="NZ_JACHIV010000001.1"/>
</dbReference>
<protein>
    <recommendedName>
        <fullName evidence="2">D-alanyl-D-alanine carboxypeptidase-like core domain-containing protein</fullName>
    </recommendedName>
</protein>
<dbReference type="CDD" id="cd14846">
    <property type="entry name" value="Peptidase_M15_like"/>
    <property type="match status" value="1"/>
</dbReference>
<feature type="domain" description="D-alanyl-D-alanine carboxypeptidase-like core" evidence="2">
    <location>
        <begin position="75"/>
        <end position="166"/>
    </location>
</feature>
<reference evidence="3 4" key="1">
    <citation type="submission" date="2020-08" db="EMBL/GenBank/DDBJ databases">
        <title>Sequencing the genomes of 1000 actinobacteria strains.</title>
        <authorList>
            <person name="Klenk H.-P."/>
        </authorList>
    </citation>
    <scope>NUCLEOTIDE SEQUENCE [LARGE SCALE GENOMIC DNA]</scope>
    <source>
        <strain evidence="3 4">DSM 45582</strain>
    </source>
</reference>
<name>A0A840ND34_9PSEU</name>
<evidence type="ECO:0000259" key="2">
    <source>
        <dbReference type="Pfam" id="PF02557"/>
    </source>
</evidence>
<evidence type="ECO:0000313" key="4">
    <source>
        <dbReference type="Proteomes" id="UP000580474"/>
    </source>
</evidence>
<proteinExistence type="predicted"/>
<dbReference type="AlphaFoldDB" id="A0A840ND34"/>
<dbReference type="InterPro" id="IPR052179">
    <property type="entry name" value="DD-CPase-like"/>
</dbReference>
<evidence type="ECO:0000313" key="3">
    <source>
        <dbReference type="EMBL" id="MBB5070226.1"/>
    </source>
</evidence>
<dbReference type="SUPFAM" id="SSF55166">
    <property type="entry name" value="Hedgehog/DD-peptidase"/>
    <property type="match status" value="1"/>
</dbReference>
<feature type="region of interest" description="Disordered" evidence="1">
    <location>
        <begin position="181"/>
        <end position="202"/>
    </location>
</feature>
<dbReference type="InterPro" id="IPR009045">
    <property type="entry name" value="Zn_M74/Hedgehog-like"/>
</dbReference>
<keyword evidence="4" id="KW-1185">Reference proteome</keyword>
<dbReference type="PANTHER" id="PTHR34385">
    <property type="entry name" value="D-ALANYL-D-ALANINE CARBOXYPEPTIDASE"/>
    <property type="match status" value="1"/>
</dbReference>
<dbReference type="InterPro" id="IPR003709">
    <property type="entry name" value="VanY-like_core_dom"/>
</dbReference>
<gene>
    <name evidence="3" type="ORF">BJ969_003314</name>
</gene>
<dbReference type="EMBL" id="JACHIV010000001">
    <property type="protein sequence ID" value="MBB5070226.1"/>
    <property type="molecule type" value="Genomic_DNA"/>
</dbReference>
<comment type="caution">
    <text evidence="3">The sequence shown here is derived from an EMBL/GenBank/DDBJ whole genome shotgun (WGS) entry which is preliminary data.</text>
</comment>
<dbReference type="Gene3D" id="3.30.1380.10">
    <property type="match status" value="1"/>
</dbReference>
<accession>A0A840ND34</accession>
<organism evidence="3 4">
    <name type="scientific">Saccharopolyspora gloriosae</name>
    <dbReference type="NCBI Taxonomy" id="455344"/>
    <lineage>
        <taxon>Bacteria</taxon>
        <taxon>Bacillati</taxon>
        <taxon>Actinomycetota</taxon>
        <taxon>Actinomycetes</taxon>
        <taxon>Pseudonocardiales</taxon>
        <taxon>Pseudonocardiaceae</taxon>
        <taxon>Saccharopolyspora</taxon>
    </lineage>
</organism>
<dbReference type="PANTHER" id="PTHR34385:SF1">
    <property type="entry name" value="PEPTIDOGLYCAN L-ALANYL-D-GLUTAMATE ENDOPEPTIDASE CWLK"/>
    <property type="match status" value="1"/>
</dbReference>
<dbReference type="Proteomes" id="UP000580474">
    <property type="component" value="Unassembled WGS sequence"/>
</dbReference>
<sequence length="202" mass="21758">MQTTTSPRPRRGHRKLFVGVALVLAVTGALTAQRVLAPSWSPWEALRGQPTAADGAIPAGLRLSVHDEASPAVARLDEDLLAALREAAADATADGVQLLVSSGWRSAAYQDRLLRDAVDTYGSRSEALRWVATAATSAHVSGDAVDIGPYDSSDWLVRHGEDYGLCQIYGNEPWHFELRPGTTTEGCPPRYANPAEDPRMQL</sequence>
<dbReference type="Pfam" id="PF02557">
    <property type="entry name" value="VanY"/>
    <property type="match status" value="1"/>
</dbReference>
<evidence type="ECO:0000256" key="1">
    <source>
        <dbReference type="SAM" id="MobiDB-lite"/>
    </source>
</evidence>
<dbReference type="GO" id="GO:0006508">
    <property type="term" value="P:proteolysis"/>
    <property type="evidence" value="ECO:0007669"/>
    <property type="project" value="InterPro"/>
</dbReference>
<dbReference type="GO" id="GO:0008233">
    <property type="term" value="F:peptidase activity"/>
    <property type="evidence" value="ECO:0007669"/>
    <property type="project" value="InterPro"/>
</dbReference>